<dbReference type="EMBL" id="UOGC01000069">
    <property type="protein sequence ID" value="VAX18360.1"/>
    <property type="molecule type" value="Genomic_DNA"/>
</dbReference>
<feature type="region of interest" description="Disordered" evidence="2">
    <location>
        <begin position="66"/>
        <end position="102"/>
    </location>
</feature>
<dbReference type="SUPFAM" id="SSF54928">
    <property type="entry name" value="RNA-binding domain, RBD"/>
    <property type="match status" value="1"/>
</dbReference>
<organism evidence="4">
    <name type="scientific">hydrothermal vent metagenome</name>
    <dbReference type="NCBI Taxonomy" id="652676"/>
    <lineage>
        <taxon>unclassified sequences</taxon>
        <taxon>metagenomes</taxon>
        <taxon>ecological metagenomes</taxon>
    </lineage>
</organism>
<dbReference type="Gene3D" id="3.30.70.330">
    <property type="match status" value="1"/>
</dbReference>
<evidence type="ECO:0000313" key="4">
    <source>
        <dbReference type="EMBL" id="VAX18360.1"/>
    </source>
</evidence>
<keyword evidence="1" id="KW-0694">RNA-binding</keyword>
<dbReference type="InterPro" id="IPR048289">
    <property type="entry name" value="RRM2_NsCP33-like"/>
</dbReference>
<evidence type="ECO:0000256" key="2">
    <source>
        <dbReference type="SAM" id="MobiDB-lite"/>
    </source>
</evidence>
<feature type="compositionally biased region" description="Gly residues" evidence="2">
    <location>
        <begin position="82"/>
        <end position="102"/>
    </location>
</feature>
<dbReference type="Pfam" id="PF00076">
    <property type="entry name" value="RRM_1"/>
    <property type="match status" value="1"/>
</dbReference>
<reference evidence="4" key="1">
    <citation type="submission" date="2018-06" db="EMBL/GenBank/DDBJ databases">
        <authorList>
            <person name="Zhirakovskaya E."/>
        </authorList>
    </citation>
    <scope>NUCLEOTIDE SEQUENCE</scope>
</reference>
<proteinExistence type="predicted"/>
<gene>
    <name evidence="4" type="ORF">MNBD_NITROSPINAE01-384</name>
</gene>
<dbReference type="PROSITE" id="PS50102">
    <property type="entry name" value="RRM"/>
    <property type="match status" value="1"/>
</dbReference>
<protein>
    <submittedName>
        <fullName evidence="4">RNA-binding protein</fullName>
    </submittedName>
</protein>
<dbReference type="GO" id="GO:0003723">
    <property type="term" value="F:RNA binding"/>
    <property type="evidence" value="ECO:0007669"/>
    <property type="project" value="UniProtKB-KW"/>
</dbReference>
<dbReference type="CDD" id="cd21608">
    <property type="entry name" value="RRM2_NsCP33_like"/>
    <property type="match status" value="1"/>
</dbReference>
<evidence type="ECO:0000259" key="3">
    <source>
        <dbReference type="PROSITE" id="PS50102"/>
    </source>
</evidence>
<dbReference type="InterPro" id="IPR012677">
    <property type="entry name" value="Nucleotide-bd_a/b_plait_sf"/>
</dbReference>
<dbReference type="InterPro" id="IPR035979">
    <property type="entry name" value="RBD_domain_sf"/>
</dbReference>
<feature type="domain" description="RRM" evidence="3">
    <location>
        <begin position="1"/>
        <end position="78"/>
    </location>
</feature>
<dbReference type="InterPro" id="IPR052462">
    <property type="entry name" value="SLIRP/GR-RBP-like"/>
</dbReference>
<dbReference type="InterPro" id="IPR000504">
    <property type="entry name" value="RRM_dom"/>
</dbReference>
<accession>A0A3B1C662</accession>
<evidence type="ECO:0000256" key="1">
    <source>
        <dbReference type="ARBA" id="ARBA00022884"/>
    </source>
</evidence>
<dbReference type="SMART" id="SM00360">
    <property type="entry name" value="RRM"/>
    <property type="match status" value="1"/>
</dbReference>
<dbReference type="AlphaFoldDB" id="A0A3B1C662"/>
<sequence length="102" mass="10737">MDIYVGNLPFSVTEDELREMFGQFGEVQSIKLITDRETGRPRGFGFVEMENAEADAAIKALNNTEMGGRNLKVNQSEPRKSSGGGGGRGGRGGGGGGGGGRW</sequence>
<name>A0A3B1C662_9ZZZZ</name>
<dbReference type="PANTHER" id="PTHR48027">
    <property type="entry name" value="HETEROGENEOUS NUCLEAR RIBONUCLEOPROTEIN 87F-RELATED"/>
    <property type="match status" value="1"/>
</dbReference>